<dbReference type="EMBL" id="LXQA010194589">
    <property type="protein sequence ID" value="MCI32324.1"/>
    <property type="molecule type" value="Genomic_DNA"/>
</dbReference>
<comment type="caution">
    <text evidence="1">The sequence shown here is derived from an EMBL/GenBank/DDBJ whole genome shotgun (WGS) entry which is preliminary data.</text>
</comment>
<feature type="non-terminal residue" evidence="1">
    <location>
        <position position="48"/>
    </location>
</feature>
<keyword evidence="2" id="KW-1185">Reference proteome</keyword>
<sequence length="48" mass="5395">MGERIDVLETELEGVKSSLKELTLQMRHQNAVQQQQTTVLDALSKKLG</sequence>
<name>A0A392R8E0_9FABA</name>
<evidence type="ECO:0000313" key="1">
    <source>
        <dbReference type="EMBL" id="MCI32324.1"/>
    </source>
</evidence>
<proteinExistence type="predicted"/>
<organism evidence="1 2">
    <name type="scientific">Trifolium medium</name>
    <dbReference type="NCBI Taxonomy" id="97028"/>
    <lineage>
        <taxon>Eukaryota</taxon>
        <taxon>Viridiplantae</taxon>
        <taxon>Streptophyta</taxon>
        <taxon>Embryophyta</taxon>
        <taxon>Tracheophyta</taxon>
        <taxon>Spermatophyta</taxon>
        <taxon>Magnoliopsida</taxon>
        <taxon>eudicotyledons</taxon>
        <taxon>Gunneridae</taxon>
        <taxon>Pentapetalae</taxon>
        <taxon>rosids</taxon>
        <taxon>fabids</taxon>
        <taxon>Fabales</taxon>
        <taxon>Fabaceae</taxon>
        <taxon>Papilionoideae</taxon>
        <taxon>50 kb inversion clade</taxon>
        <taxon>NPAAA clade</taxon>
        <taxon>Hologalegina</taxon>
        <taxon>IRL clade</taxon>
        <taxon>Trifolieae</taxon>
        <taxon>Trifolium</taxon>
    </lineage>
</organism>
<accession>A0A392R8E0</accession>
<protein>
    <submittedName>
        <fullName evidence="1">Uncharacterized protein</fullName>
    </submittedName>
</protein>
<evidence type="ECO:0000313" key="2">
    <source>
        <dbReference type="Proteomes" id="UP000265520"/>
    </source>
</evidence>
<dbReference type="Proteomes" id="UP000265520">
    <property type="component" value="Unassembled WGS sequence"/>
</dbReference>
<dbReference type="AlphaFoldDB" id="A0A392R8E0"/>
<reference evidence="1 2" key="1">
    <citation type="journal article" date="2018" name="Front. Plant Sci.">
        <title>Red Clover (Trifolium pratense) and Zigzag Clover (T. medium) - A Picture of Genomic Similarities and Differences.</title>
        <authorList>
            <person name="Dluhosova J."/>
            <person name="Istvanek J."/>
            <person name="Nedelnik J."/>
            <person name="Repkova J."/>
        </authorList>
    </citation>
    <scope>NUCLEOTIDE SEQUENCE [LARGE SCALE GENOMIC DNA]</scope>
    <source>
        <strain evidence="2">cv. 10/8</strain>
        <tissue evidence="1">Leaf</tissue>
    </source>
</reference>